<feature type="chain" id="PRO_5022231882" evidence="1">
    <location>
        <begin position="25"/>
        <end position="145"/>
    </location>
</feature>
<dbReference type="EMBL" id="CP036526">
    <property type="protein sequence ID" value="QDT12596.1"/>
    <property type="molecule type" value="Genomic_DNA"/>
</dbReference>
<accession>A0A517NZP5</accession>
<evidence type="ECO:0000313" key="2">
    <source>
        <dbReference type="EMBL" id="QDT12596.1"/>
    </source>
</evidence>
<evidence type="ECO:0000313" key="3">
    <source>
        <dbReference type="Proteomes" id="UP000319817"/>
    </source>
</evidence>
<name>A0A517NZP5_9BACT</name>
<organism evidence="2 3">
    <name type="scientific">Stieleria marina</name>
    <dbReference type="NCBI Taxonomy" id="1930275"/>
    <lineage>
        <taxon>Bacteria</taxon>
        <taxon>Pseudomonadati</taxon>
        <taxon>Planctomycetota</taxon>
        <taxon>Planctomycetia</taxon>
        <taxon>Pirellulales</taxon>
        <taxon>Pirellulaceae</taxon>
        <taxon>Stieleria</taxon>
    </lineage>
</organism>
<protein>
    <submittedName>
        <fullName evidence="2">Uncharacterized protein</fullName>
    </submittedName>
</protein>
<sequence precursor="true">MKRFAATIVLALVAAVFSSDTASAQQPCGFGGFQPFGFYQPYGARYGSSLATPPYFALNPPVYYGARFARPYGMSPFASPPIVTAPAGYQGRLRTNFQQTSLQHSARVSHSNPYVSKSAQFASAVVRKGDIQSNPFASDAQLAQK</sequence>
<keyword evidence="3" id="KW-1185">Reference proteome</keyword>
<evidence type="ECO:0000256" key="1">
    <source>
        <dbReference type="SAM" id="SignalP"/>
    </source>
</evidence>
<keyword evidence="1" id="KW-0732">Signal</keyword>
<dbReference type="AlphaFoldDB" id="A0A517NZP5"/>
<gene>
    <name evidence="2" type="ORF">K239x_46060</name>
</gene>
<reference evidence="2 3" key="1">
    <citation type="submission" date="2019-02" db="EMBL/GenBank/DDBJ databases">
        <title>Deep-cultivation of Planctomycetes and their phenomic and genomic characterization uncovers novel biology.</title>
        <authorList>
            <person name="Wiegand S."/>
            <person name="Jogler M."/>
            <person name="Boedeker C."/>
            <person name="Pinto D."/>
            <person name="Vollmers J."/>
            <person name="Rivas-Marin E."/>
            <person name="Kohn T."/>
            <person name="Peeters S.H."/>
            <person name="Heuer A."/>
            <person name="Rast P."/>
            <person name="Oberbeckmann S."/>
            <person name="Bunk B."/>
            <person name="Jeske O."/>
            <person name="Meyerdierks A."/>
            <person name="Storesund J.E."/>
            <person name="Kallscheuer N."/>
            <person name="Luecker S."/>
            <person name="Lage O.M."/>
            <person name="Pohl T."/>
            <person name="Merkel B.J."/>
            <person name="Hornburger P."/>
            <person name="Mueller R.-W."/>
            <person name="Bruemmer F."/>
            <person name="Labrenz M."/>
            <person name="Spormann A.M."/>
            <person name="Op den Camp H."/>
            <person name="Overmann J."/>
            <person name="Amann R."/>
            <person name="Jetten M.S.M."/>
            <person name="Mascher T."/>
            <person name="Medema M.H."/>
            <person name="Devos D.P."/>
            <person name="Kaster A.-K."/>
            <person name="Ovreas L."/>
            <person name="Rohde M."/>
            <person name="Galperin M.Y."/>
            <person name="Jogler C."/>
        </authorList>
    </citation>
    <scope>NUCLEOTIDE SEQUENCE [LARGE SCALE GENOMIC DNA]</scope>
    <source>
        <strain evidence="2 3">K23_9</strain>
    </source>
</reference>
<dbReference type="Proteomes" id="UP000319817">
    <property type="component" value="Chromosome"/>
</dbReference>
<feature type="signal peptide" evidence="1">
    <location>
        <begin position="1"/>
        <end position="24"/>
    </location>
</feature>
<proteinExistence type="predicted"/>